<dbReference type="EMBL" id="LUXM01000005">
    <property type="protein sequence ID" value="KZU98393.1"/>
    <property type="molecule type" value="Genomic_DNA"/>
</dbReference>
<dbReference type="GeneID" id="77216368"/>
<dbReference type="PATRIC" id="fig|1590.142.peg.2926"/>
<evidence type="ECO:0000313" key="8">
    <source>
        <dbReference type="Proteomes" id="UP000076882"/>
    </source>
</evidence>
<dbReference type="Pfam" id="PF08951">
    <property type="entry name" value="EntA_Immun"/>
    <property type="match status" value="1"/>
</dbReference>
<keyword evidence="1" id="KW-0079">Bacteriocin immunity</keyword>
<dbReference type="EMBL" id="CP066817">
    <property type="protein sequence ID" value="QQM60694.1"/>
    <property type="molecule type" value="Genomic_DNA"/>
</dbReference>
<dbReference type="Proteomes" id="UP000094892">
    <property type="component" value="Unassembled WGS sequence"/>
</dbReference>
<protein>
    <submittedName>
        <fullName evidence="6">Bacteriocin immunity protein</fullName>
    </submittedName>
</protein>
<evidence type="ECO:0000256" key="1">
    <source>
        <dbReference type="ARBA" id="ARBA00023025"/>
    </source>
</evidence>
<dbReference type="GO" id="GO:0030153">
    <property type="term" value="P:bacteriocin immunity"/>
    <property type="evidence" value="ECO:0007669"/>
    <property type="project" value="UniProtKB-KW"/>
</dbReference>
<dbReference type="InterPro" id="IPR023130">
    <property type="entry name" value="Ta0600-like_sf"/>
</dbReference>
<proteinExistence type="predicted"/>
<evidence type="ECO:0000313" key="5">
    <source>
        <dbReference type="EMBL" id="ODO62930.1"/>
    </source>
</evidence>
<evidence type="ECO:0000313" key="7">
    <source>
        <dbReference type="Proteomes" id="UP000076872"/>
    </source>
</evidence>
<reference evidence="7 8" key="1">
    <citation type="submission" date="2016-03" db="EMBL/GenBank/DDBJ databases">
        <title>Comparative genomics of 54 Lactobacillus plantarum strains reveals genomic uncoupling from niche constraints.</title>
        <authorList>
            <person name="Martino M.E."/>
        </authorList>
    </citation>
    <scope>NUCLEOTIDE SEQUENCE [LARGE SCALE GENOMIC DNA]</scope>
    <source>
        <strain evidence="3 8">19.1</strain>
        <strain evidence="4 7">NAB2</strain>
        <strain evidence="2 9">Nizo2260</strain>
    </source>
</reference>
<dbReference type="Gene3D" id="1.20.1440.50">
    <property type="entry name" value="Ta0600-like"/>
    <property type="match status" value="1"/>
</dbReference>
<dbReference type="Proteomes" id="UP000076882">
    <property type="component" value="Unassembled WGS sequence"/>
</dbReference>
<evidence type="ECO:0000313" key="9">
    <source>
        <dbReference type="Proteomes" id="UP000076989"/>
    </source>
</evidence>
<evidence type="ECO:0000313" key="6">
    <source>
        <dbReference type="EMBL" id="QQM60694.1"/>
    </source>
</evidence>
<reference evidence="5 10" key="2">
    <citation type="submission" date="2016-08" db="EMBL/GenBank/DDBJ databases">
        <title>Genome sequencing of Lactobacillus plantarum JSA22, isolated from fermented soybean paste.</title>
        <authorList>
            <person name="Choi H.S."/>
        </authorList>
    </citation>
    <scope>NUCLEOTIDE SEQUENCE [LARGE SCALE GENOMIC DNA]</scope>
    <source>
        <strain evidence="5 10">JSA22</strain>
    </source>
</reference>
<evidence type="ECO:0000313" key="3">
    <source>
        <dbReference type="EMBL" id="KZU98393.1"/>
    </source>
</evidence>
<dbReference type="EMBL" id="MCOL01000001">
    <property type="protein sequence ID" value="ODO62930.1"/>
    <property type="molecule type" value="Genomic_DNA"/>
</dbReference>
<evidence type="ECO:0000313" key="4">
    <source>
        <dbReference type="EMBL" id="KZV06283.1"/>
    </source>
</evidence>
<dbReference type="SUPFAM" id="SSF109797">
    <property type="entry name" value="Bacteriocin immunity protein-like"/>
    <property type="match status" value="1"/>
</dbReference>
<sequence>MDVDAQKLFTLVDAAYNQPITNQPSDSYRQALLAAAIDLNNNVSPQQVTIQLYQAYYRNYMVPMTLPRQHRDLYQYVHTQLQRLTRKEQRHMALGYGLIATHLTFGPLN</sequence>
<dbReference type="RefSeq" id="WP_003642489.1">
    <property type="nucleotide sequence ID" value="NZ_BAAFRT010000011.1"/>
</dbReference>
<accession>A0A0G9F6X9</accession>
<evidence type="ECO:0000313" key="2">
    <source>
        <dbReference type="EMBL" id="KZU03450.1"/>
    </source>
</evidence>
<dbReference type="Proteomes" id="UP000076989">
    <property type="component" value="Unassembled WGS sequence"/>
</dbReference>
<dbReference type="Proteomes" id="UP000595466">
    <property type="component" value="Chromosome"/>
</dbReference>
<dbReference type="AlphaFoldDB" id="A0A0G9F6X9"/>
<evidence type="ECO:0000313" key="10">
    <source>
        <dbReference type="Proteomes" id="UP000094892"/>
    </source>
</evidence>
<gene>
    <name evidence="6" type="ORF">JH395_13395</name>
    <name evidence="3" type="ORF">Lp19_0277</name>
    <name evidence="5" type="ORF">LPJSA22_02948</name>
    <name evidence="4" type="ORF">NAB2_0151</name>
    <name evidence="2" type="ORF">Nizo2260_1690</name>
</gene>
<reference evidence="6 11" key="3">
    <citation type="submission" date="2020-12" db="EMBL/GenBank/DDBJ databases">
        <title>Whole genome sequencing of Lactobacillus plantarum PC518.</title>
        <authorList>
            <person name="Guo Q."/>
        </authorList>
    </citation>
    <scope>NUCLEOTIDE SEQUENCE [LARGE SCALE GENOMIC DNA]</scope>
    <source>
        <strain evidence="6 11">PC518</strain>
    </source>
</reference>
<dbReference type="EMBL" id="LUWI01000022">
    <property type="protein sequence ID" value="KZU03450.1"/>
    <property type="molecule type" value="Genomic_DNA"/>
</dbReference>
<dbReference type="Proteomes" id="UP000076872">
    <property type="component" value="Unassembled WGS sequence"/>
</dbReference>
<evidence type="ECO:0000313" key="11">
    <source>
        <dbReference type="Proteomes" id="UP000595466"/>
    </source>
</evidence>
<dbReference type="InterPro" id="IPR015046">
    <property type="entry name" value="LciA_Immunity-like"/>
</dbReference>
<organism evidence="5 10">
    <name type="scientific">Lactiplantibacillus plantarum</name>
    <name type="common">Lactobacillus plantarum</name>
    <dbReference type="NCBI Taxonomy" id="1590"/>
    <lineage>
        <taxon>Bacteria</taxon>
        <taxon>Bacillati</taxon>
        <taxon>Bacillota</taxon>
        <taxon>Bacilli</taxon>
        <taxon>Lactobacillales</taxon>
        <taxon>Lactobacillaceae</taxon>
        <taxon>Lactiplantibacillus</taxon>
    </lineage>
</organism>
<dbReference type="KEGG" id="lpb:SH83_13635"/>
<name>A0A0G9F6X9_LACPN</name>
<dbReference type="EMBL" id="LUXO01000004">
    <property type="protein sequence ID" value="KZV06283.1"/>
    <property type="molecule type" value="Genomic_DNA"/>
</dbReference>